<dbReference type="Gene3D" id="2.60.40.1740">
    <property type="entry name" value="hypothetical protein (bacova_03559)"/>
    <property type="match status" value="1"/>
</dbReference>
<dbReference type="Proteomes" id="UP000753961">
    <property type="component" value="Unassembled WGS sequence"/>
</dbReference>
<proteinExistence type="predicted"/>
<gene>
    <name evidence="2" type="ORF">KUV50_14625</name>
</gene>
<evidence type="ECO:0000313" key="2">
    <source>
        <dbReference type="EMBL" id="MBY5959382.1"/>
    </source>
</evidence>
<sequence length="281" mass="31192">MKNILIYACLIVMCTQMSCEKGLDLIEVDSTVYIPQYGISEHPLLLGESFLNLGVYQAGVNQKAGNLEVTMDVDPSALEDFLADHPDFEMLPENYFDLAENKVVIPSGDERGFLPVHIKNIGTDFVDKNYVLPISIQDVSPEVDVLEDQKTAFLTFPRYRNMYEGNYKAFGTVSEETGNATVDKIDKVIFAETAGPQSIRINSLIKSGDVILTVKGTEVEVAEAPGSESLEISNQAGKSSTFTGAFDPVYQRANGTFDLYFTYETNGEKNNVQVQLDFWME</sequence>
<name>A0A953L836_9BACT</name>
<organism evidence="2 3">
    <name type="scientific">Membranihabitans marinus</name>
    <dbReference type="NCBI Taxonomy" id="1227546"/>
    <lineage>
        <taxon>Bacteria</taxon>
        <taxon>Pseudomonadati</taxon>
        <taxon>Bacteroidota</taxon>
        <taxon>Saprospiria</taxon>
        <taxon>Saprospirales</taxon>
        <taxon>Saprospiraceae</taxon>
        <taxon>Membranihabitans</taxon>
    </lineage>
</organism>
<dbReference type="EMBL" id="JAHVHU010000014">
    <property type="protein sequence ID" value="MBY5959382.1"/>
    <property type="molecule type" value="Genomic_DNA"/>
</dbReference>
<evidence type="ECO:0000313" key="3">
    <source>
        <dbReference type="Proteomes" id="UP000753961"/>
    </source>
</evidence>
<dbReference type="Pfam" id="PF08522">
    <property type="entry name" value="BT_3987-like_N"/>
    <property type="match status" value="1"/>
</dbReference>
<feature type="domain" description="BT-3987-like N-terminal" evidence="1">
    <location>
        <begin position="32"/>
        <end position="141"/>
    </location>
</feature>
<protein>
    <submittedName>
        <fullName evidence="2">DUF1735 domain-containing protein</fullName>
    </submittedName>
</protein>
<evidence type="ECO:0000259" key="1">
    <source>
        <dbReference type="Pfam" id="PF08522"/>
    </source>
</evidence>
<dbReference type="AlphaFoldDB" id="A0A953L836"/>
<comment type="caution">
    <text evidence="2">The sequence shown here is derived from an EMBL/GenBank/DDBJ whole genome shotgun (WGS) entry which is preliminary data.</text>
</comment>
<keyword evidence="3" id="KW-1185">Reference proteome</keyword>
<dbReference type="InterPro" id="IPR013728">
    <property type="entry name" value="BT_3987-like_N"/>
</dbReference>
<reference evidence="2" key="1">
    <citation type="submission" date="2021-06" db="EMBL/GenBank/DDBJ databases">
        <title>44 bacteria genomes isolated from Dapeng, Shenzhen.</title>
        <authorList>
            <person name="Zheng W."/>
            <person name="Yu S."/>
            <person name="Huang Y."/>
        </authorList>
    </citation>
    <scope>NUCLEOTIDE SEQUENCE</scope>
    <source>
        <strain evidence="2">DP5N28-2</strain>
    </source>
</reference>
<dbReference type="RefSeq" id="WP_222580920.1">
    <property type="nucleotide sequence ID" value="NZ_JAHVHU010000014.1"/>
</dbReference>
<accession>A0A953L836</accession>